<dbReference type="InterPro" id="IPR051276">
    <property type="entry name" value="Saccharopine_DH-like_oxidrdct"/>
</dbReference>
<feature type="domain" description="Saccharopine dehydrogenase NADP binding" evidence="2">
    <location>
        <begin position="8"/>
        <end position="137"/>
    </location>
</feature>
<dbReference type="HOGENOM" id="CLU_031002_0_2_6"/>
<evidence type="ECO:0000313" key="3">
    <source>
        <dbReference type="EMBL" id="ENO14120.1"/>
    </source>
</evidence>
<protein>
    <submittedName>
        <fullName evidence="3">Saccharopine dehydrogenase</fullName>
    </submittedName>
</protein>
<dbReference type="InterPro" id="IPR005097">
    <property type="entry name" value="Sacchrp_dh_NADP-bd"/>
</dbReference>
<dbReference type="SUPFAM" id="SSF51735">
    <property type="entry name" value="NAD(P)-binding Rossmann-fold domains"/>
    <property type="match status" value="1"/>
</dbReference>
<comment type="caution">
    <text evidence="3">The sequence shown here is derived from an EMBL/GenBank/DDBJ whole genome shotgun (WGS) entry which is preliminary data.</text>
</comment>
<proteinExistence type="inferred from homology"/>
<dbReference type="GO" id="GO:0009247">
    <property type="term" value="P:glycolipid biosynthetic process"/>
    <property type="evidence" value="ECO:0007669"/>
    <property type="project" value="TreeGrafter"/>
</dbReference>
<dbReference type="PATRIC" id="fig|626887.3.peg.4411"/>
<keyword evidence="4" id="KW-1185">Reference proteome</keyword>
<dbReference type="Proteomes" id="UP000013165">
    <property type="component" value="Unassembled WGS sequence"/>
</dbReference>
<dbReference type="Gene3D" id="3.40.50.720">
    <property type="entry name" value="NAD(P)-binding Rossmann-like Domain"/>
    <property type="match status" value="1"/>
</dbReference>
<accession>N6VVA3</accession>
<dbReference type="InterPro" id="IPR036291">
    <property type="entry name" value="NAD(P)-bd_dom_sf"/>
</dbReference>
<sequence length="412" mass="44504">MNDKPFDIVVFGATSFVGQILCRYLLERYGVGREVKWAIAGRNEAKLVTLKTDLGEGAADLDIVVADASDESALKSMCQQTRVVISTVGPYALYGEPLVKVAVSEGIDYCDLTGEVQWINRMIQRYEEQAKVTGARIVHCCGFDSIPSDMGVFFLQQQANRQFGAACPTVKMRVKAAKGEFSGGTIASMMNVAKEAGSDPKLRKELANPYSLCPRGFRSSRRQHNVKGAEFDEDFGAWTAPFVMGAINTRVVHRSNALQGAAYGQEFGYDEAMLTGKGLKGRATALGIAGATGGFFVASAIKPSRWALEKFVLPKPGEGPGLKAQEQGFFDLRFVGISANGELIRAKVTGDRDPGYGSTGKMLGEAAMCLAFDIDKEARQAGGFWTPASLFGQKGIDRLVANAGLRFELLER</sequence>
<dbReference type="GO" id="GO:0005886">
    <property type="term" value="C:plasma membrane"/>
    <property type="evidence" value="ECO:0007669"/>
    <property type="project" value="TreeGrafter"/>
</dbReference>
<dbReference type="PANTHER" id="PTHR12286:SF5">
    <property type="entry name" value="SACCHAROPINE DEHYDROGENASE-LIKE OXIDOREDUCTASE"/>
    <property type="match status" value="1"/>
</dbReference>
<dbReference type="FunFam" id="3.40.50.720:FF:000413">
    <property type="entry name" value="Trans-acting enoyl reductase"/>
    <property type="match status" value="1"/>
</dbReference>
<gene>
    <name evidence="3" type="ORF">J057_22040</name>
</gene>
<evidence type="ECO:0000259" key="2">
    <source>
        <dbReference type="Pfam" id="PF03435"/>
    </source>
</evidence>
<dbReference type="OrthoDB" id="4420885at2"/>
<dbReference type="RefSeq" id="WP_004582340.1">
    <property type="nucleotide sequence ID" value="NZ_AP028878.1"/>
</dbReference>
<dbReference type="eggNOG" id="COG3268">
    <property type="taxonomic scope" value="Bacteria"/>
</dbReference>
<name>N6VVA3_9GAMM</name>
<dbReference type="Pfam" id="PF03435">
    <property type="entry name" value="Sacchrp_dh_NADP"/>
    <property type="match status" value="1"/>
</dbReference>
<dbReference type="STRING" id="626887.J057_22040"/>
<comment type="similarity">
    <text evidence="1">Belongs to the saccharopine dehydrogenase family. Enoyl reductase subfamily.</text>
</comment>
<evidence type="ECO:0000313" key="4">
    <source>
        <dbReference type="Proteomes" id="UP000013165"/>
    </source>
</evidence>
<reference evidence="3 4" key="1">
    <citation type="journal article" date="2013" name="Genome Announc.">
        <title>Genome Sequence of the Polycyclic Aromatic Hydrocarbon-Degrading Bacterium Strain Marinobacter nanhaiticus D15-8WT.</title>
        <authorList>
            <person name="Cui Z."/>
            <person name="Gao W."/>
            <person name="Li Q."/>
            <person name="Xu G."/>
            <person name="Zheng L."/>
        </authorList>
    </citation>
    <scope>NUCLEOTIDE SEQUENCE [LARGE SCALE GENOMIC DNA]</scope>
    <source>
        <strain evidence="3 4">D15-8W</strain>
    </source>
</reference>
<dbReference type="AlphaFoldDB" id="N6VVA3"/>
<dbReference type="EMBL" id="APLQ01000014">
    <property type="protein sequence ID" value="ENO14120.1"/>
    <property type="molecule type" value="Genomic_DNA"/>
</dbReference>
<dbReference type="PANTHER" id="PTHR12286">
    <property type="entry name" value="SACCHAROPINE DEHYDROGENASE-LIKE OXIDOREDUCTASE"/>
    <property type="match status" value="1"/>
</dbReference>
<evidence type="ECO:0000256" key="1">
    <source>
        <dbReference type="ARBA" id="ARBA00010591"/>
    </source>
</evidence>
<organism evidence="3 4">
    <name type="scientific">Marinobacter nanhaiticus D15-8W</name>
    <dbReference type="NCBI Taxonomy" id="626887"/>
    <lineage>
        <taxon>Bacteria</taxon>
        <taxon>Pseudomonadati</taxon>
        <taxon>Pseudomonadota</taxon>
        <taxon>Gammaproteobacteria</taxon>
        <taxon>Pseudomonadales</taxon>
        <taxon>Marinobacteraceae</taxon>
        <taxon>Marinobacter</taxon>
    </lineage>
</organism>